<dbReference type="PRINTS" id="PR02054">
    <property type="entry name" value="FAM175PLANT"/>
</dbReference>
<dbReference type="PRINTS" id="PR02051">
    <property type="entry name" value="PROTEINF175"/>
</dbReference>
<name>A0A6J1CSA3_MOMCH</name>
<dbReference type="InterPro" id="IPR023238">
    <property type="entry name" value="FAM175"/>
</dbReference>
<dbReference type="CDD" id="cd23656">
    <property type="entry name" value="Abraxas_plant"/>
    <property type="match status" value="1"/>
</dbReference>
<gene>
    <name evidence="2 3" type="primary">LOC111013869</name>
</gene>
<dbReference type="RefSeq" id="XP_022144092.1">
    <property type="nucleotide sequence ID" value="XM_022288400.1"/>
</dbReference>
<dbReference type="GeneID" id="111013869"/>
<keyword evidence="1" id="KW-1185">Reference proteome</keyword>
<organism evidence="1 2">
    <name type="scientific">Momordica charantia</name>
    <name type="common">Bitter gourd</name>
    <name type="synonym">Balsam pear</name>
    <dbReference type="NCBI Taxonomy" id="3673"/>
    <lineage>
        <taxon>Eukaryota</taxon>
        <taxon>Viridiplantae</taxon>
        <taxon>Streptophyta</taxon>
        <taxon>Embryophyta</taxon>
        <taxon>Tracheophyta</taxon>
        <taxon>Spermatophyta</taxon>
        <taxon>Magnoliopsida</taxon>
        <taxon>eudicotyledons</taxon>
        <taxon>Gunneridae</taxon>
        <taxon>Pentapetalae</taxon>
        <taxon>rosids</taxon>
        <taxon>fabids</taxon>
        <taxon>Cucurbitales</taxon>
        <taxon>Cucurbitaceae</taxon>
        <taxon>Momordiceae</taxon>
        <taxon>Momordica</taxon>
    </lineage>
</organism>
<dbReference type="RefSeq" id="XP_022144091.1">
    <property type="nucleotide sequence ID" value="XM_022288399.1"/>
</dbReference>
<dbReference type="Pfam" id="PF21125">
    <property type="entry name" value="MPN_2A_DUB_like"/>
    <property type="match status" value="1"/>
</dbReference>
<dbReference type="OrthoDB" id="6358435at2759"/>
<protein>
    <submittedName>
        <fullName evidence="2 3">Uncharacterized protein LOC111013869</fullName>
    </submittedName>
</protein>
<dbReference type="KEGG" id="mcha:111013869"/>
<dbReference type="AlphaFoldDB" id="A0A6J1CSA3"/>
<dbReference type="InterPro" id="IPR023241">
    <property type="entry name" value="FAM175_plant"/>
</dbReference>
<dbReference type="Proteomes" id="UP000504603">
    <property type="component" value="Unplaced"/>
</dbReference>
<evidence type="ECO:0000313" key="1">
    <source>
        <dbReference type="Proteomes" id="UP000504603"/>
    </source>
</evidence>
<dbReference type="GO" id="GO:0005634">
    <property type="term" value="C:nucleus"/>
    <property type="evidence" value="ECO:0007669"/>
    <property type="project" value="TreeGrafter"/>
</dbReference>
<dbReference type="GO" id="GO:0031593">
    <property type="term" value="F:polyubiquitin modification-dependent protein binding"/>
    <property type="evidence" value="ECO:0007669"/>
    <property type="project" value="TreeGrafter"/>
</dbReference>
<dbReference type="PANTHER" id="PTHR31728">
    <property type="entry name" value="ABRAXAS FAMILY MEMBER"/>
    <property type="match status" value="1"/>
</dbReference>
<sequence>MEDESLQKVAISGPILASLIQRFSSTAGAVDGLLFGHVSEITPLSLSDDSSSSTNIEPSVRVATVTRFLCSGTTNSFYDSSGQVDSQSLNRLLSHHADGHAQTHDSLIGWFSGRRRTQLRPSMREFLVSLSLSSMKQLSIPVKDAVNPTNLTPSVFLLLTSPQSDRIIHTHEYRAFQFRPSNELFEAKSIDIVNIGPAFRGHYGSFTPDSPFPHLVCEMRVSPMNEDKNDENLNLIKQNSKDQKQLNMCAEGFEVGSLTRLLGSEAANYTAGLEDLYEKMLAKVENLARLVEKSSTQVLEQENHNRKLKYKVARCPGFE</sequence>
<evidence type="ECO:0000313" key="3">
    <source>
        <dbReference type="RefSeq" id="XP_022144092.1"/>
    </source>
</evidence>
<dbReference type="PANTHER" id="PTHR31728:SF5">
    <property type="entry name" value="OS07G0540200 PROTEIN"/>
    <property type="match status" value="1"/>
</dbReference>
<accession>A0A6J1CSA3</accession>
<proteinExistence type="predicted"/>
<evidence type="ECO:0000313" key="2">
    <source>
        <dbReference type="RefSeq" id="XP_022144091.1"/>
    </source>
</evidence>
<reference evidence="2 3" key="1">
    <citation type="submission" date="2025-04" db="UniProtKB">
        <authorList>
            <consortium name="RefSeq"/>
        </authorList>
    </citation>
    <scope>IDENTIFICATION</scope>
    <source>
        <strain evidence="2 3">OHB3-1</strain>
    </source>
</reference>